<keyword evidence="2" id="KW-1185">Reference proteome</keyword>
<evidence type="ECO:0000313" key="2">
    <source>
        <dbReference type="Proteomes" id="UP000326582"/>
    </source>
</evidence>
<sequence length="183" mass="20891">MVAIVLWVVASEVIPEPLLPSEDGEEWICRFTSCFTWAPAFKACGLTFLSKNGWTWSFMKPGLTSSSRISPMFFLPTRSKCFSSNKKFLRLALYPTSTMSPTKGIRESKKSTTMLKRKISWMSRGSPSVIWRAVYKIFKDQKVVTIEPRIGTSPTILDKPKRKPKALNHMSHSYAWLFTLSKI</sequence>
<proteinExistence type="predicted"/>
<accession>A0ACD0WMP6</accession>
<reference evidence="2" key="1">
    <citation type="journal article" date="2019" name="MBio">
        <title>Comparative genomics for the elucidation of multidrug resistance (MDR) in Candida lusitaniae.</title>
        <authorList>
            <person name="Kannan A."/>
            <person name="Asner S.A."/>
            <person name="Trachsel E."/>
            <person name="Kelly S."/>
            <person name="Parker J."/>
            <person name="Sanglard D."/>
        </authorList>
    </citation>
    <scope>NUCLEOTIDE SEQUENCE [LARGE SCALE GENOMIC DNA]</scope>
    <source>
        <strain evidence="2">P1</strain>
    </source>
</reference>
<protein>
    <submittedName>
        <fullName evidence="1">Uncharacterized protein</fullName>
    </submittedName>
</protein>
<dbReference type="EMBL" id="CP038488">
    <property type="protein sequence ID" value="QFZ28804.1"/>
    <property type="molecule type" value="Genomic_DNA"/>
</dbReference>
<name>A0ACD0WMP6_CLALS</name>
<dbReference type="Proteomes" id="UP000326582">
    <property type="component" value="Chromosome 5"/>
</dbReference>
<gene>
    <name evidence="1" type="ORF">EJF14_50019</name>
</gene>
<evidence type="ECO:0000313" key="1">
    <source>
        <dbReference type="EMBL" id="QFZ28804.1"/>
    </source>
</evidence>
<organism evidence="1 2">
    <name type="scientific">Clavispora lusitaniae</name>
    <name type="common">Candida lusitaniae</name>
    <dbReference type="NCBI Taxonomy" id="36911"/>
    <lineage>
        <taxon>Eukaryota</taxon>
        <taxon>Fungi</taxon>
        <taxon>Dikarya</taxon>
        <taxon>Ascomycota</taxon>
        <taxon>Saccharomycotina</taxon>
        <taxon>Pichiomycetes</taxon>
        <taxon>Metschnikowiaceae</taxon>
        <taxon>Clavispora</taxon>
    </lineage>
</organism>